<protein>
    <recommendedName>
        <fullName evidence="3">Protein kinase domain-containing protein</fullName>
    </recommendedName>
</protein>
<dbReference type="Proteomes" id="UP001485043">
    <property type="component" value="Unassembled WGS sequence"/>
</dbReference>
<reference evidence="1 2" key="1">
    <citation type="journal article" date="2024" name="Nat. Commun.">
        <title>Phylogenomics reveals the evolutionary origins of lichenization in chlorophyte algae.</title>
        <authorList>
            <person name="Puginier C."/>
            <person name="Libourel C."/>
            <person name="Otte J."/>
            <person name="Skaloud P."/>
            <person name="Haon M."/>
            <person name="Grisel S."/>
            <person name="Petersen M."/>
            <person name="Berrin J.G."/>
            <person name="Delaux P.M."/>
            <person name="Dal Grande F."/>
            <person name="Keller J."/>
        </authorList>
    </citation>
    <scope>NUCLEOTIDE SEQUENCE [LARGE SCALE GENOMIC DNA]</scope>
    <source>
        <strain evidence="1 2">SAG 2523</strain>
    </source>
</reference>
<evidence type="ECO:0000313" key="2">
    <source>
        <dbReference type="Proteomes" id="UP001485043"/>
    </source>
</evidence>
<keyword evidence="2" id="KW-1185">Reference proteome</keyword>
<organism evidence="1 2">
    <name type="scientific">Apatococcus fuscideae</name>
    <dbReference type="NCBI Taxonomy" id="2026836"/>
    <lineage>
        <taxon>Eukaryota</taxon>
        <taxon>Viridiplantae</taxon>
        <taxon>Chlorophyta</taxon>
        <taxon>core chlorophytes</taxon>
        <taxon>Trebouxiophyceae</taxon>
        <taxon>Chlorellales</taxon>
        <taxon>Chlorellaceae</taxon>
        <taxon>Apatococcus</taxon>
    </lineage>
</organism>
<dbReference type="InterPro" id="IPR011009">
    <property type="entry name" value="Kinase-like_dom_sf"/>
</dbReference>
<dbReference type="AlphaFoldDB" id="A0AAW1SNX5"/>
<dbReference type="PANTHER" id="PTHR35169">
    <property type="entry name" value="FE2OG DIOXYGENASE DOMAIN-CONTAINING PROTEIN"/>
    <property type="match status" value="1"/>
</dbReference>
<dbReference type="PANTHER" id="PTHR35169:SF1">
    <property type="entry name" value="PROLYL 4-HYDROXYLASE ALPHA SUBUNIT FE(2+) 2OG DIOXYGENASE DOMAIN-CONTAINING PROTEIN"/>
    <property type="match status" value="1"/>
</dbReference>
<evidence type="ECO:0000313" key="1">
    <source>
        <dbReference type="EMBL" id="KAK9850812.1"/>
    </source>
</evidence>
<accession>A0AAW1SNX5</accession>
<proteinExistence type="predicted"/>
<name>A0AAW1SNX5_9CHLO</name>
<dbReference type="Gene3D" id="1.10.510.10">
    <property type="entry name" value="Transferase(Phosphotransferase) domain 1"/>
    <property type="match status" value="1"/>
</dbReference>
<comment type="caution">
    <text evidence="1">The sequence shown here is derived from an EMBL/GenBank/DDBJ whole genome shotgun (WGS) entry which is preliminary data.</text>
</comment>
<sequence>MAKISVPLNVRVDGRIVPSLASPDGARVDFSHIVVLDGLFAVHGDTFRWHVDADPSDFPVPSPWTDAYGQYCNREPGQPMFVSLLLYLDRDWPRDFAAETLFLDGDFDVGLAVRPKAYRAILMDQDVLHRVSAPSILAGQRPRFSLVWKLVFFPRSPHAPCCIARPEWGRPACMGSAAQSDIEGHAKVKLGIVMPVYPSSLQHAPPPIMPNAAVAVVDQINTALDYIHLQGWGHCDVKPPKIFIDPQGDFYLGDQGRKEDLLIPGSQQG</sequence>
<dbReference type="Gene3D" id="2.60.120.620">
    <property type="entry name" value="q2cbj1_9rhob like domain"/>
    <property type="match status" value="1"/>
</dbReference>
<dbReference type="SUPFAM" id="SSF56112">
    <property type="entry name" value="Protein kinase-like (PK-like)"/>
    <property type="match status" value="1"/>
</dbReference>
<dbReference type="EMBL" id="JALJOV010001269">
    <property type="protein sequence ID" value="KAK9850812.1"/>
    <property type="molecule type" value="Genomic_DNA"/>
</dbReference>
<gene>
    <name evidence="1" type="ORF">WJX84_009623</name>
</gene>
<evidence type="ECO:0008006" key="3">
    <source>
        <dbReference type="Google" id="ProtNLM"/>
    </source>
</evidence>